<dbReference type="EMBL" id="AHBZ03000027">
    <property type="protein sequence ID" value="KAF7764156.1"/>
    <property type="molecule type" value="Genomic_DNA"/>
</dbReference>
<organism evidence="1 2">
    <name type="scientific">Pseudoalteromonas citrea</name>
    <dbReference type="NCBI Taxonomy" id="43655"/>
    <lineage>
        <taxon>Bacteria</taxon>
        <taxon>Pseudomonadati</taxon>
        <taxon>Pseudomonadota</taxon>
        <taxon>Gammaproteobacteria</taxon>
        <taxon>Alteromonadales</taxon>
        <taxon>Pseudoalteromonadaceae</taxon>
        <taxon>Pseudoalteromonas</taxon>
    </lineage>
</organism>
<comment type="caution">
    <text evidence="1">The sequence shown here is derived from an EMBL/GenBank/DDBJ whole genome shotgun (WGS) entry which is preliminary data.</text>
</comment>
<proteinExistence type="predicted"/>
<evidence type="ECO:0000313" key="2">
    <source>
        <dbReference type="Proteomes" id="UP000016487"/>
    </source>
</evidence>
<gene>
    <name evidence="1" type="ORF">PCIT_b0077</name>
</gene>
<reference evidence="1" key="1">
    <citation type="journal article" date="2012" name="J. Bacteriol.">
        <title>Genome sequences of type strains of seven species of the marine bacterium Pseudoalteromonas.</title>
        <authorList>
            <person name="Xie B.B."/>
            <person name="Shu Y.L."/>
            <person name="Qin Q.L."/>
            <person name="Rong J.C."/>
            <person name="Zhang X.Y."/>
            <person name="Chen X.L."/>
            <person name="Shi M."/>
            <person name="He H.L."/>
            <person name="Zhou B.C."/>
            <person name="Zhang Y.Z."/>
        </authorList>
    </citation>
    <scope>NUCLEOTIDE SEQUENCE</scope>
    <source>
        <strain evidence="1">DSM 8771</strain>
    </source>
</reference>
<evidence type="ECO:0000313" key="1">
    <source>
        <dbReference type="EMBL" id="KAF7764156.1"/>
    </source>
</evidence>
<protein>
    <submittedName>
        <fullName evidence="1">Uncharacterized protein</fullName>
    </submittedName>
</protein>
<name>A0AAD4ADW3_9GAMM</name>
<sequence>MTKTSPKKPATCWLFYTLRYAIDTSNVFALKLLSHNTPLNPA</sequence>
<reference evidence="1" key="2">
    <citation type="submission" date="2015-03" db="EMBL/GenBank/DDBJ databases">
        <title>Genome sequence of Pseudoalteromonas citrea.</title>
        <authorList>
            <person name="Xie B.-B."/>
            <person name="Rong J.-C."/>
            <person name="Qin Q.-L."/>
            <person name="Zhang Y.-Z."/>
        </authorList>
    </citation>
    <scope>NUCLEOTIDE SEQUENCE</scope>
    <source>
        <strain evidence="1">DSM 8771</strain>
    </source>
</reference>
<accession>A0AAD4ADW3</accession>
<dbReference type="AlphaFoldDB" id="A0AAD4ADW3"/>
<dbReference type="Proteomes" id="UP000016487">
    <property type="component" value="Unassembled WGS sequence"/>
</dbReference>